<accession>G2YG45</accession>
<dbReference type="Proteomes" id="UP000008177">
    <property type="component" value="Unplaced contigs"/>
</dbReference>
<reference evidence="2" key="1">
    <citation type="journal article" date="2011" name="PLoS Genet.">
        <title>Genomic analysis of the necrotrophic fungal pathogens Sclerotinia sclerotiorum and Botrytis cinerea.</title>
        <authorList>
            <person name="Amselem J."/>
            <person name="Cuomo C.A."/>
            <person name="van Kan J.A."/>
            <person name="Viaud M."/>
            <person name="Benito E.P."/>
            <person name="Couloux A."/>
            <person name="Coutinho P.M."/>
            <person name="de Vries R.P."/>
            <person name="Dyer P.S."/>
            <person name="Fillinger S."/>
            <person name="Fournier E."/>
            <person name="Gout L."/>
            <person name="Hahn M."/>
            <person name="Kohn L."/>
            <person name="Lapalu N."/>
            <person name="Plummer K.M."/>
            <person name="Pradier J.M."/>
            <person name="Quevillon E."/>
            <person name="Sharon A."/>
            <person name="Simon A."/>
            <person name="ten Have A."/>
            <person name="Tudzynski B."/>
            <person name="Tudzynski P."/>
            <person name="Wincker P."/>
            <person name="Andrew M."/>
            <person name="Anthouard V."/>
            <person name="Beever R.E."/>
            <person name="Beffa R."/>
            <person name="Benoit I."/>
            <person name="Bouzid O."/>
            <person name="Brault B."/>
            <person name="Chen Z."/>
            <person name="Choquer M."/>
            <person name="Collemare J."/>
            <person name="Cotton P."/>
            <person name="Danchin E.G."/>
            <person name="Da Silva C."/>
            <person name="Gautier A."/>
            <person name="Giraud C."/>
            <person name="Giraud T."/>
            <person name="Gonzalez C."/>
            <person name="Grossetete S."/>
            <person name="Guldener U."/>
            <person name="Henrissat B."/>
            <person name="Howlett B.J."/>
            <person name="Kodira C."/>
            <person name="Kretschmer M."/>
            <person name="Lappartient A."/>
            <person name="Leroch M."/>
            <person name="Levis C."/>
            <person name="Mauceli E."/>
            <person name="Neuveglise C."/>
            <person name="Oeser B."/>
            <person name="Pearson M."/>
            <person name="Poulain J."/>
            <person name="Poussereau N."/>
            <person name="Quesneville H."/>
            <person name="Rascle C."/>
            <person name="Schumacher J."/>
            <person name="Segurens B."/>
            <person name="Sexton A."/>
            <person name="Silva E."/>
            <person name="Sirven C."/>
            <person name="Soanes D.M."/>
            <person name="Talbot N.J."/>
            <person name="Templeton M."/>
            <person name="Yandava C."/>
            <person name="Yarden O."/>
            <person name="Zeng Q."/>
            <person name="Rollins J.A."/>
            <person name="Lebrun M.H."/>
            <person name="Dickman M."/>
        </authorList>
    </citation>
    <scope>NUCLEOTIDE SEQUENCE [LARGE SCALE GENOMIC DNA]</scope>
    <source>
        <strain evidence="2">T4</strain>
    </source>
</reference>
<sequence>MDYLIINRDSDKSYKDVQNYHDTYCLADCLRFSEETMSSRTAMMQFRVEDSEMLESVAEGR</sequence>
<dbReference type="AlphaFoldDB" id="G2YG45"/>
<gene>
    <name evidence="1" type="ORF">BofuT4_uP088060.1</name>
</gene>
<organism evidence="1 2">
    <name type="scientific">Botryotinia fuckeliana (strain T4)</name>
    <name type="common">Noble rot fungus</name>
    <name type="synonym">Botrytis cinerea</name>
    <dbReference type="NCBI Taxonomy" id="999810"/>
    <lineage>
        <taxon>Eukaryota</taxon>
        <taxon>Fungi</taxon>
        <taxon>Dikarya</taxon>
        <taxon>Ascomycota</taxon>
        <taxon>Pezizomycotina</taxon>
        <taxon>Leotiomycetes</taxon>
        <taxon>Helotiales</taxon>
        <taxon>Sclerotiniaceae</taxon>
        <taxon>Botrytis</taxon>
    </lineage>
</organism>
<evidence type="ECO:0000313" key="2">
    <source>
        <dbReference type="Proteomes" id="UP000008177"/>
    </source>
</evidence>
<dbReference type="InParanoid" id="G2YG45"/>
<proteinExistence type="predicted"/>
<protein>
    <submittedName>
        <fullName evidence="1">Uncharacterized protein</fullName>
    </submittedName>
</protein>
<evidence type="ECO:0000313" key="1">
    <source>
        <dbReference type="EMBL" id="CCD50743.1"/>
    </source>
</evidence>
<name>G2YG45_BOTF4</name>
<dbReference type="HOGENOM" id="CLU_2922377_0_0_1"/>
<dbReference type="EMBL" id="FQ790328">
    <property type="protein sequence ID" value="CCD50743.1"/>
    <property type="molecule type" value="Genomic_DNA"/>
</dbReference>